<keyword evidence="2" id="KW-1185">Reference proteome</keyword>
<dbReference type="RefSeq" id="WP_167498793.1">
    <property type="nucleotide sequence ID" value="NZ_FXTC01000001.1"/>
</dbReference>
<evidence type="ECO:0000313" key="1">
    <source>
        <dbReference type="EMBL" id="SMO35788.1"/>
    </source>
</evidence>
<dbReference type="EMBL" id="FXTC01000001">
    <property type="protein sequence ID" value="SMO35788.1"/>
    <property type="molecule type" value="Genomic_DNA"/>
</dbReference>
<dbReference type="Proteomes" id="UP000316916">
    <property type="component" value="Unassembled WGS sequence"/>
</dbReference>
<sequence length="53" mass="6025">MNLDNRKFLELNEAQMRNISGGESGWYWVMYTVGGAVRWYTTQTALAASAMPH</sequence>
<protein>
    <submittedName>
        <fullName evidence="1">Uncharacterized protein</fullName>
    </submittedName>
</protein>
<gene>
    <name evidence="1" type="ORF">SAMN06265171_101258</name>
</gene>
<dbReference type="AlphaFoldDB" id="A0A521ALU6"/>
<reference evidence="1 2" key="1">
    <citation type="submission" date="2017-05" db="EMBL/GenBank/DDBJ databases">
        <authorList>
            <person name="Varghese N."/>
            <person name="Submissions S."/>
        </authorList>
    </citation>
    <scope>NUCLEOTIDE SEQUENCE [LARGE SCALE GENOMIC DNA]</scope>
    <source>
        <strain evidence="1 2">DSM 29371</strain>
    </source>
</reference>
<accession>A0A521ALU6</accession>
<proteinExistence type="predicted"/>
<organism evidence="1 2">
    <name type="scientific">Chryseobacterium rhizoplanae</name>
    <dbReference type="NCBI Taxonomy" id="1609531"/>
    <lineage>
        <taxon>Bacteria</taxon>
        <taxon>Pseudomonadati</taxon>
        <taxon>Bacteroidota</taxon>
        <taxon>Flavobacteriia</taxon>
        <taxon>Flavobacteriales</taxon>
        <taxon>Weeksellaceae</taxon>
        <taxon>Chryseobacterium group</taxon>
        <taxon>Chryseobacterium</taxon>
    </lineage>
</organism>
<evidence type="ECO:0000313" key="2">
    <source>
        <dbReference type="Proteomes" id="UP000316916"/>
    </source>
</evidence>
<name>A0A521ALU6_9FLAO</name>